<feature type="domain" description="Thiaminase-2/PQQC" evidence="4">
    <location>
        <begin position="13"/>
        <end position="223"/>
    </location>
</feature>
<dbReference type="Pfam" id="PF03070">
    <property type="entry name" value="TENA_THI-4"/>
    <property type="match status" value="1"/>
</dbReference>
<dbReference type="EC" id="1.3.3.11" evidence="3"/>
<comment type="similarity">
    <text evidence="3">Belongs to the PqqC family.</text>
</comment>
<dbReference type="GO" id="GO:0033732">
    <property type="term" value="F:pyrroloquinoline-quinone synthase activity"/>
    <property type="evidence" value="ECO:0007669"/>
    <property type="project" value="UniProtKB-EC"/>
</dbReference>
<organism evidence="5 6">
    <name type="scientific">Lutimaribacter marinistellae</name>
    <dbReference type="NCBI Taxonomy" id="1820329"/>
    <lineage>
        <taxon>Bacteria</taxon>
        <taxon>Pseudomonadati</taxon>
        <taxon>Pseudomonadota</taxon>
        <taxon>Alphaproteobacteria</taxon>
        <taxon>Rhodobacterales</taxon>
        <taxon>Roseobacteraceae</taxon>
        <taxon>Lutimaribacter</taxon>
    </lineage>
</organism>
<dbReference type="SUPFAM" id="SSF48613">
    <property type="entry name" value="Heme oxygenase-like"/>
    <property type="match status" value="1"/>
</dbReference>
<dbReference type="InterPro" id="IPR011845">
    <property type="entry name" value="PqqC"/>
</dbReference>
<dbReference type="RefSeq" id="WP_386736551.1">
    <property type="nucleotide sequence ID" value="NZ_JBHRXI010000016.1"/>
</dbReference>
<evidence type="ECO:0000313" key="5">
    <source>
        <dbReference type="EMBL" id="MFC3615297.1"/>
    </source>
</evidence>
<keyword evidence="6" id="KW-1185">Reference proteome</keyword>
<sequence length="247" mass="28028">MNQHAPTRKTFEARLRQIGEDRYHDKHPFHHLLHSGGCTPDQVQAWVINRYYYQSRIPMKDAAFMSRVSDPDLRRAWRSRIEDHDGRAPGEGGIARWLKLAEAVGLDPDYVASETGILPATRFAVDAYVRFVRDEPLLSAVAASLTELFAPKIHKDRIAGLLQHYDFANTESLSYFQNRLKEAPQDVAFGLNWVLDHAVTQADQNMAARALIFKTDVLWAQLDAIWLAYVEPARIPPGAWQPGEGLL</sequence>
<gene>
    <name evidence="3 5" type="primary">pqqC</name>
    <name evidence="5" type="ORF">ACFORG_16170</name>
</gene>
<dbReference type="EMBL" id="JBHRXI010000016">
    <property type="protein sequence ID" value="MFC3615297.1"/>
    <property type="molecule type" value="Genomic_DNA"/>
</dbReference>
<comment type="function">
    <text evidence="3">Ring cyclization and eight-electron oxidation of 3a-(2-amino-2-carboxyethyl)-4,5-dioxo-4,5,6,7,8,9-hexahydroquinoline-7,9-dicarboxylic-acid to PQQ.</text>
</comment>
<evidence type="ECO:0000313" key="6">
    <source>
        <dbReference type="Proteomes" id="UP001595629"/>
    </source>
</evidence>
<evidence type="ECO:0000256" key="3">
    <source>
        <dbReference type="HAMAP-Rule" id="MF_00654"/>
    </source>
</evidence>
<keyword evidence="1 3" id="KW-0884">PQQ biosynthesis</keyword>
<comment type="catalytic activity">
    <reaction evidence="3">
        <text>6-(2-amino-2-carboxyethyl)-7,8-dioxo-1,2,3,4,7,8-hexahydroquinoline-2,4-dicarboxylate + 3 O2 = pyrroloquinoline quinone + 2 H2O2 + 2 H2O + H(+)</text>
        <dbReference type="Rhea" id="RHEA:10692"/>
        <dbReference type="ChEBI" id="CHEBI:15377"/>
        <dbReference type="ChEBI" id="CHEBI:15378"/>
        <dbReference type="ChEBI" id="CHEBI:15379"/>
        <dbReference type="ChEBI" id="CHEBI:16240"/>
        <dbReference type="ChEBI" id="CHEBI:58442"/>
        <dbReference type="ChEBI" id="CHEBI:58778"/>
        <dbReference type="EC" id="1.3.3.11"/>
    </reaction>
</comment>
<dbReference type="PANTHER" id="PTHR40279">
    <property type="entry name" value="PQQC-LIKE PROTEIN"/>
    <property type="match status" value="1"/>
</dbReference>
<evidence type="ECO:0000259" key="4">
    <source>
        <dbReference type="Pfam" id="PF03070"/>
    </source>
</evidence>
<dbReference type="InterPro" id="IPR004305">
    <property type="entry name" value="Thiaminase-2/PQQC"/>
</dbReference>
<proteinExistence type="inferred from homology"/>
<comment type="pathway">
    <text evidence="3">Cofactor biosynthesis; pyrroloquinoline quinone biosynthesis.</text>
</comment>
<accession>A0ABV7TI51</accession>
<protein>
    <recommendedName>
        <fullName evidence="3">Pyrroloquinoline-quinone synthase</fullName>
        <ecNumber evidence="3">1.3.3.11</ecNumber>
    </recommendedName>
    <alternativeName>
        <fullName evidence="3">Coenzyme PQQ synthesis protein C</fullName>
    </alternativeName>
    <alternativeName>
        <fullName evidence="3">Pyrroloquinoline quinone biosynthesis protein C</fullName>
    </alternativeName>
</protein>
<dbReference type="InterPro" id="IPR016084">
    <property type="entry name" value="Haem_Oase-like_multi-hlx"/>
</dbReference>
<name>A0ABV7TI51_9RHOB</name>
<dbReference type="InterPro" id="IPR039068">
    <property type="entry name" value="PqqC-like"/>
</dbReference>
<dbReference type="Gene3D" id="1.20.910.10">
    <property type="entry name" value="Heme oxygenase-like"/>
    <property type="match status" value="1"/>
</dbReference>
<comment type="caution">
    <text evidence="5">The sequence shown here is derived from an EMBL/GenBank/DDBJ whole genome shotgun (WGS) entry which is preliminary data.</text>
</comment>
<evidence type="ECO:0000256" key="2">
    <source>
        <dbReference type="ARBA" id="ARBA00023002"/>
    </source>
</evidence>
<evidence type="ECO:0000256" key="1">
    <source>
        <dbReference type="ARBA" id="ARBA00022905"/>
    </source>
</evidence>
<keyword evidence="2 3" id="KW-0560">Oxidoreductase</keyword>
<dbReference type="Proteomes" id="UP001595629">
    <property type="component" value="Unassembled WGS sequence"/>
</dbReference>
<reference evidence="6" key="1">
    <citation type="journal article" date="2019" name="Int. J. Syst. Evol. Microbiol.">
        <title>The Global Catalogue of Microorganisms (GCM) 10K type strain sequencing project: providing services to taxonomists for standard genome sequencing and annotation.</title>
        <authorList>
            <consortium name="The Broad Institute Genomics Platform"/>
            <consortium name="The Broad Institute Genome Sequencing Center for Infectious Disease"/>
            <person name="Wu L."/>
            <person name="Ma J."/>
        </authorList>
    </citation>
    <scope>NUCLEOTIDE SEQUENCE [LARGE SCALE GENOMIC DNA]</scope>
    <source>
        <strain evidence="6">KCTC 42911</strain>
    </source>
</reference>
<dbReference type="PANTHER" id="PTHR40279:SF3">
    <property type="entry name" value="4-AMINOBENZOATE SYNTHASE"/>
    <property type="match status" value="1"/>
</dbReference>
<dbReference type="NCBIfam" id="TIGR02111">
    <property type="entry name" value="PQQ_syn_pqqC"/>
    <property type="match status" value="1"/>
</dbReference>
<dbReference type="HAMAP" id="MF_00654">
    <property type="entry name" value="PQQ_syn_PqqC"/>
    <property type="match status" value="1"/>
</dbReference>